<sequence>MAGMARFGVRSSLLLVCIGLISACGSDGEVATTTEPPPAVPAAVDVASPLPGPSTSPPVPEAVTSPARAGSEAVTRPTAPASTAPAPRVQPRVRAVTQTAWSPFATVGGVTLTHPAARVERVGFHESSHDGARQLQPAPTAVAAVTVDSRGRGTGSRTAADVVVDPAGEIRSPVTGRVKRAGRYVLYCRHSDDYVVVEPDTHPGWEVKILHIDGERVTAGDRLTAGQTVIAGRATQLPFASQVDELRTADPAWPHVHIEVIDLAIPDRPSPGGGCP</sequence>
<feature type="signal peptide" evidence="2">
    <location>
        <begin position="1"/>
        <end position="23"/>
    </location>
</feature>
<feature type="chain" id="PRO_5027118106" description="Peptidase M23 domain-containing protein" evidence="2">
    <location>
        <begin position="24"/>
        <end position="276"/>
    </location>
</feature>
<dbReference type="Gene3D" id="2.70.70.10">
    <property type="entry name" value="Glucose Permease (Domain IIA)"/>
    <property type="match status" value="1"/>
</dbReference>
<name>A0A6J4HWE7_9ACTN</name>
<dbReference type="InterPro" id="IPR011055">
    <property type="entry name" value="Dup_hybrid_motif"/>
</dbReference>
<feature type="compositionally biased region" description="Pro residues" evidence="1">
    <location>
        <begin position="50"/>
        <end position="60"/>
    </location>
</feature>
<evidence type="ECO:0000313" key="3">
    <source>
        <dbReference type="EMBL" id="CAA9234764.1"/>
    </source>
</evidence>
<reference evidence="3" key="1">
    <citation type="submission" date="2020-02" db="EMBL/GenBank/DDBJ databases">
        <authorList>
            <person name="Meier V. D."/>
        </authorList>
    </citation>
    <scope>NUCLEOTIDE SEQUENCE</scope>
    <source>
        <strain evidence="3">AVDCRST_MAG76</strain>
    </source>
</reference>
<dbReference type="EMBL" id="CADCSZ010000086">
    <property type="protein sequence ID" value="CAA9234764.1"/>
    <property type="molecule type" value="Genomic_DNA"/>
</dbReference>
<feature type="compositionally biased region" description="Low complexity" evidence="1">
    <location>
        <begin position="73"/>
        <end position="89"/>
    </location>
</feature>
<evidence type="ECO:0000256" key="1">
    <source>
        <dbReference type="SAM" id="MobiDB-lite"/>
    </source>
</evidence>
<gene>
    <name evidence="3" type="ORF">AVDCRST_MAG76-1441</name>
</gene>
<proteinExistence type="predicted"/>
<keyword evidence="2" id="KW-0732">Signal</keyword>
<dbReference type="AlphaFoldDB" id="A0A6J4HWE7"/>
<evidence type="ECO:0008006" key="4">
    <source>
        <dbReference type="Google" id="ProtNLM"/>
    </source>
</evidence>
<evidence type="ECO:0000256" key="2">
    <source>
        <dbReference type="SAM" id="SignalP"/>
    </source>
</evidence>
<organism evidence="3">
    <name type="scientific">uncultured Acidimicrobiales bacterium</name>
    <dbReference type="NCBI Taxonomy" id="310071"/>
    <lineage>
        <taxon>Bacteria</taxon>
        <taxon>Bacillati</taxon>
        <taxon>Actinomycetota</taxon>
        <taxon>Acidimicrobiia</taxon>
        <taxon>Acidimicrobiales</taxon>
        <taxon>environmental samples</taxon>
    </lineage>
</organism>
<accession>A0A6J4HWE7</accession>
<protein>
    <recommendedName>
        <fullName evidence="4">Peptidase M23 domain-containing protein</fullName>
    </recommendedName>
</protein>
<dbReference type="PROSITE" id="PS51257">
    <property type="entry name" value="PROKAR_LIPOPROTEIN"/>
    <property type="match status" value="1"/>
</dbReference>
<feature type="region of interest" description="Disordered" evidence="1">
    <location>
        <begin position="28"/>
        <end position="92"/>
    </location>
</feature>